<comment type="caution">
    <text evidence="1">The sequence shown here is derived from an EMBL/GenBank/DDBJ whole genome shotgun (WGS) entry which is preliminary data.</text>
</comment>
<dbReference type="Proteomes" id="UP000236305">
    <property type="component" value="Unassembled WGS sequence"/>
</dbReference>
<accession>A0AA44WRZ0</accession>
<proteinExistence type="predicted"/>
<organism evidence="1 2">
    <name type="scientific">Verticillium dahliae</name>
    <name type="common">Verticillium wilt</name>
    <dbReference type="NCBI Taxonomy" id="27337"/>
    <lineage>
        <taxon>Eukaryota</taxon>
        <taxon>Fungi</taxon>
        <taxon>Dikarya</taxon>
        <taxon>Ascomycota</taxon>
        <taxon>Pezizomycotina</taxon>
        <taxon>Sordariomycetes</taxon>
        <taxon>Hypocreomycetidae</taxon>
        <taxon>Glomerellales</taxon>
        <taxon>Plectosphaerellaceae</taxon>
        <taxon>Verticillium</taxon>
    </lineage>
</organism>
<name>A0AA44WRZ0_VERDA</name>
<dbReference type="EMBL" id="MPSH01000001">
    <property type="protein sequence ID" value="PNH36591.1"/>
    <property type="molecule type" value="Genomic_DNA"/>
</dbReference>
<sequence length="32" mass="3755">MTNFFHELRLVEGDNRPSLLFYLEAGMIKISI</sequence>
<reference evidence="1 2" key="1">
    <citation type="submission" date="2017-12" db="EMBL/GenBank/DDBJ databases">
        <title>Comparative genomics yields insights into virulence evolution of Verticillium dahliae.</title>
        <authorList>
            <person name="Fan R."/>
            <person name="Armitage A.D."/>
            <person name="Cascant-Lopez E."/>
            <person name="Sobczyk M."/>
            <person name="Cockerton H.M."/>
            <person name="Harrison R.J."/>
        </authorList>
    </citation>
    <scope>NUCLEOTIDE SEQUENCE [LARGE SCALE GENOMIC DNA]</scope>
    <source>
        <strain evidence="1 2">12008</strain>
    </source>
</reference>
<gene>
    <name evidence="1" type="ORF">BJF96_g548</name>
</gene>
<evidence type="ECO:0000313" key="2">
    <source>
        <dbReference type="Proteomes" id="UP000236305"/>
    </source>
</evidence>
<protein>
    <submittedName>
        <fullName evidence="1">Uncharacterized protein</fullName>
    </submittedName>
</protein>
<evidence type="ECO:0000313" key="1">
    <source>
        <dbReference type="EMBL" id="PNH36591.1"/>
    </source>
</evidence>
<dbReference type="AlphaFoldDB" id="A0AA44WRZ0"/>